<dbReference type="Gene3D" id="3.30.420.10">
    <property type="entry name" value="Ribonuclease H-like superfamily/Ribonuclease H"/>
    <property type="match status" value="1"/>
</dbReference>
<protein>
    <submittedName>
        <fullName evidence="2">Uncharacterized protein</fullName>
    </submittedName>
</protein>
<dbReference type="PANTHER" id="PTHR35046:SF26">
    <property type="entry name" value="RNA-DIRECTED DNA POLYMERASE"/>
    <property type="match status" value="1"/>
</dbReference>
<dbReference type="EMBL" id="QJKJ01006700">
    <property type="protein sequence ID" value="RDX85803.1"/>
    <property type="molecule type" value="Genomic_DNA"/>
</dbReference>
<dbReference type="PANTHER" id="PTHR35046">
    <property type="entry name" value="ZINC KNUCKLE (CCHC-TYPE) FAMILY PROTEIN"/>
    <property type="match status" value="1"/>
</dbReference>
<dbReference type="InterPro" id="IPR012337">
    <property type="entry name" value="RNaseH-like_sf"/>
</dbReference>
<comment type="caution">
    <text evidence="2">The sequence shown here is derived from an EMBL/GenBank/DDBJ whole genome shotgun (WGS) entry which is preliminary data.</text>
</comment>
<dbReference type="InterPro" id="IPR036397">
    <property type="entry name" value="RNaseH_sf"/>
</dbReference>
<reference evidence="2" key="1">
    <citation type="submission" date="2018-05" db="EMBL/GenBank/DDBJ databases">
        <title>Draft genome of Mucuna pruriens seed.</title>
        <authorList>
            <person name="Nnadi N.E."/>
            <person name="Vos R."/>
            <person name="Hasami M.H."/>
            <person name="Devisetty U.K."/>
            <person name="Aguiy J.C."/>
        </authorList>
    </citation>
    <scope>NUCLEOTIDE SEQUENCE [LARGE SCALE GENOMIC DNA]</scope>
    <source>
        <strain evidence="2">JCA_2017</strain>
    </source>
</reference>
<name>A0A371G635_MUCPR</name>
<evidence type="ECO:0000313" key="3">
    <source>
        <dbReference type="Proteomes" id="UP000257109"/>
    </source>
</evidence>
<dbReference type="STRING" id="157652.A0A371G635"/>
<dbReference type="SUPFAM" id="SSF53098">
    <property type="entry name" value="Ribonuclease H-like"/>
    <property type="match status" value="1"/>
</dbReference>
<feature type="coiled-coil region" evidence="1">
    <location>
        <begin position="126"/>
        <end position="153"/>
    </location>
</feature>
<gene>
    <name evidence="2" type="ORF">CR513_32951</name>
</gene>
<dbReference type="AlphaFoldDB" id="A0A371G635"/>
<sequence>MDFISSLPKTQRNMDSIWVIVDKLTKFAHFIPINVRYSLDKLTSLYISEIVSLHGVPSSIVSARDPRITFRFWGSLHQALGTKLNLSSTFHPQMDVLQWHLIKPSTTKGVRLCCVGKSLVVGPGVVQQTTEKVKLIQEKMRVAQSRKKSYQDKRHKDLKFKEGDHVFLKVTSWIEIIKRISKVAYQVSLPSILANLHNLHKYIFYPSHVIELGDIQVHDNLSYEVLPMRIEDRSIKQLKGKEIPLVKVVRKGTSGDVATWELKSQMRVLYPKMFTTGSRLERDGIRRRMQTRWEL</sequence>
<dbReference type="GO" id="GO:0003676">
    <property type="term" value="F:nucleic acid binding"/>
    <property type="evidence" value="ECO:0007669"/>
    <property type="project" value="InterPro"/>
</dbReference>
<accession>A0A371G635</accession>
<dbReference type="Proteomes" id="UP000257109">
    <property type="component" value="Unassembled WGS sequence"/>
</dbReference>
<keyword evidence="1" id="KW-0175">Coiled coil</keyword>
<feature type="non-terminal residue" evidence="2">
    <location>
        <position position="1"/>
    </location>
</feature>
<organism evidence="2 3">
    <name type="scientific">Mucuna pruriens</name>
    <name type="common">Velvet bean</name>
    <name type="synonym">Dolichos pruriens</name>
    <dbReference type="NCBI Taxonomy" id="157652"/>
    <lineage>
        <taxon>Eukaryota</taxon>
        <taxon>Viridiplantae</taxon>
        <taxon>Streptophyta</taxon>
        <taxon>Embryophyta</taxon>
        <taxon>Tracheophyta</taxon>
        <taxon>Spermatophyta</taxon>
        <taxon>Magnoliopsida</taxon>
        <taxon>eudicotyledons</taxon>
        <taxon>Gunneridae</taxon>
        <taxon>Pentapetalae</taxon>
        <taxon>rosids</taxon>
        <taxon>fabids</taxon>
        <taxon>Fabales</taxon>
        <taxon>Fabaceae</taxon>
        <taxon>Papilionoideae</taxon>
        <taxon>50 kb inversion clade</taxon>
        <taxon>NPAAA clade</taxon>
        <taxon>indigoferoid/millettioid clade</taxon>
        <taxon>Phaseoleae</taxon>
        <taxon>Mucuna</taxon>
    </lineage>
</organism>
<evidence type="ECO:0000256" key="1">
    <source>
        <dbReference type="SAM" id="Coils"/>
    </source>
</evidence>
<evidence type="ECO:0000313" key="2">
    <source>
        <dbReference type="EMBL" id="RDX85803.1"/>
    </source>
</evidence>
<dbReference type="OrthoDB" id="1423413at2759"/>
<proteinExistence type="predicted"/>
<keyword evidence="3" id="KW-1185">Reference proteome</keyword>